<sequence length="207" mass="22265">MVVSGMSESSEMDLRSLPDAEKMRLYQGAASCAVQTDAGKVKRYLDAVLTGQLATRDWNAFRPIYQRCLELTRQVEGFVLPGTGRYLWLAAVNAEAYLRANPPAPIEPEPIASLYQDAAFQNLPTSDTKTVRCLVRTNPAKSLAVIATEAGSAAEDKAIAALVPAIGQCTDSGATVSIKRAMLRLNIAPAYYAMAVQQAENPAAEKN</sequence>
<dbReference type="RefSeq" id="WP_256507144.1">
    <property type="nucleotide sequence ID" value="NZ_CP101740.1"/>
</dbReference>
<reference evidence="1" key="1">
    <citation type="submission" date="2022-07" db="EMBL/GenBank/DDBJ databases">
        <title>Sphingomonas sp. nov., a novel bacterium isolated from the north slope of the Mount Everest.</title>
        <authorList>
            <person name="Cui X."/>
            <person name="Liu Y."/>
        </authorList>
    </citation>
    <scope>NUCLEOTIDE SEQUENCE</scope>
    <source>
        <strain evidence="1">S5-59</strain>
    </source>
</reference>
<dbReference type="Proteomes" id="UP001058533">
    <property type="component" value="Chromosome"/>
</dbReference>
<evidence type="ECO:0000313" key="1">
    <source>
        <dbReference type="EMBL" id="UUL83302.1"/>
    </source>
</evidence>
<organism evidence="1 2">
    <name type="scientific">Sphingomonas qomolangmaensis</name>
    <dbReference type="NCBI Taxonomy" id="2918765"/>
    <lineage>
        <taxon>Bacteria</taxon>
        <taxon>Pseudomonadati</taxon>
        <taxon>Pseudomonadota</taxon>
        <taxon>Alphaproteobacteria</taxon>
        <taxon>Sphingomonadales</taxon>
        <taxon>Sphingomonadaceae</taxon>
        <taxon>Sphingomonas</taxon>
    </lineage>
</organism>
<gene>
    <name evidence="1" type="ORF">NMP03_03455</name>
</gene>
<protein>
    <submittedName>
        <fullName evidence="1">Uncharacterized protein</fullName>
    </submittedName>
</protein>
<dbReference type="EMBL" id="CP101740">
    <property type="protein sequence ID" value="UUL83302.1"/>
    <property type="molecule type" value="Genomic_DNA"/>
</dbReference>
<evidence type="ECO:0000313" key="2">
    <source>
        <dbReference type="Proteomes" id="UP001058533"/>
    </source>
</evidence>
<proteinExistence type="predicted"/>
<accession>A0ABY5LA44</accession>
<name>A0ABY5LA44_9SPHN</name>
<keyword evidence="2" id="KW-1185">Reference proteome</keyword>